<dbReference type="STRING" id="57577.A0A2K3NQ72"/>
<evidence type="ECO:0000313" key="3">
    <source>
        <dbReference type="Proteomes" id="UP000236291"/>
    </source>
</evidence>
<dbReference type="InterPro" id="IPR036397">
    <property type="entry name" value="RNaseH_sf"/>
</dbReference>
<dbReference type="GO" id="GO:0051082">
    <property type="term" value="F:unfolded protein binding"/>
    <property type="evidence" value="ECO:0007669"/>
    <property type="project" value="TreeGrafter"/>
</dbReference>
<dbReference type="Gene3D" id="3.30.420.10">
    <property type="entry name" value="Ribonuclease H-like superfamily/Ribonuclease H"/>
    <property type="match status" value="1"/>
</dbReference>
<dbReference type="InterPro" id="IPR016181">
    <property type="entry name" value="Acyl_CoA_acyltransferase"/>
</dbReference>
<dbReference type="SUPFAM" id="SSF49764">
    <property type="entry name" value="HSP20-like chaperones"/>
    <property type="match status" value="1"/>
</dbReference>
<dbReference type="Gene3D" id="2.60.40.790">
    <property type="match status" value="1"/>
</dbReference>
<dbReference type="CDD" id="cd06222">
    <property type="entry name" value="RNase_H_like"/>
    <property type="match status" value="1"/>
</dbReference>
<name>A0A2K3NQ72_TRIPR</name>
<dbReference type="Proteomes" id="UP000236291">
    <property type="component" value="Unassembled WGS sequence"/>
</dbReference>
<dbReference type="InterPro" id="IPR008978">
    <property type="entry name" value="HSP20-like_chaperone"/>
</dbReference>
<accession>A0A2K3NQ72</accession>
<reference evidence="2 3" key="1">
    <citation type="journal article" date="2014" name="Am. J. Bot.">
        <title>Genome assembly and annotation for red clover (Trifolium pratense; Fabaceae).</title>
        <authorList>
            <person name="Istvanek J."/>
            <person name="Jaros M."/>
            <person name="Krenek A."/>
            <person name="Repkova J."/>
        </authorList>
    </citation>
    <scope>NUCLEOTIDE SEQUENCE [LARGE SCALE GENOMIC DNA]</scope>
    <source>
        <strain evidence="3">cv. Tatra</strain>
        <tissue evidence="2">Young leaves</tissue>
    </source>
</reference>
<dbReference type="PANTHER" id="PTHR12356:SF18">
    <property type="entry name" value="NUDC DOMAIN-CONTAINING PROTEIN 2"/>
    <property type="match status" value="1"/>
</dbReference>
<feature type="domain" description="CS" evidence="1">
    <location>
        <begin position="16"/>
        <end position="104"/>
    </location>
</feature>
<evidence type="ECO:0000259" key="1">
    <source>
        <dbReference type="PROSITE" id="PS51203"/>
    </source>
</evidence>
<dbReference type="GO" id="GO:0016747">
    <property type="term" value="F:acyltransferase activity, transferring groups other than amino-acyl groups"/>
    <property type="evidence" value="ECO:0007669"/>
    <property type="project" value="InterPro"/>
</dbReference>
<gene>
    <name evidence="2" type="ORF">L195_g001623</name>
</gene>
<dbReference type="PANTHER" id="PTHR12356">
    <property type="entry name" value="NUCLEAR MOVEMENT PROTEIN NUDC"/>
    <property type="match status" value="1"/>
</dbReference>
<dbReference type="InterPro" id="IPR044730">
    <property type="entry name" value="RNase_H-like_dom_plant"/>
</dbReference>
<sequence length="466" mass="53028">MADKLAPEKRHIFLHNGQKVFEWDQTLDEVNIYINLPPKVNSKQFYCKIQSKHIELGIKGNPPFLNHDLTSPVKTDSSFWTLEDDIMHITLNKRDKGQTWASPILGQGQLDAYSTDLEQKRLMLQRFQEEIGYAIAANYWGQGICTKAVKVAVSQVFKDIPDLVRLQAFVSVENQASQRVLEKVGFLREGILRKFSYVKGRVKDVALFSLLSGDTHSLQTQVLIFHKLNLVETVPIQGPLWVESDQIDLCHRSFYLPTAARRAAVLIWHIWQNRNNQVWNNSKVSARQVGIKANQTWEEWSLVQGLIEEQPGTVSQHDNNTVQQHTAITPATQWLPPRPGILKCNVDASFYEAAGYTGWGWCLRDHRGRFILAGTNLTQGRLNTFEGEAMTLKEAIEEAMSKGFSHVIFESDSKNVVDAISFRQVGSSEFSIIISHIKSLLLLAPNFEVKFTKRQTNNVAYERLIP</sequence>
<dbReference type="Gene3D" id="3.40.630.30">
    <property type="match status" value="1"/>
</dbReference>
<dbReference type="GO" id="GO:0005737">
    <property type="term" value="C:cytoplasm"/>
    <property type="evidence" value="ECO:0007669"/>
    <property type="project" value="TreeGrafter"/>
</dbReference>
<dbReference type="Pfam" id="PF13302">
    <property type="entry name" value="Acetyltransf_3"/>
    <property type="match status" value="1"/>
</dbReference>
<dbReference type="Pfam" id="PF04969">
    <property type="entry name" value="CS"/>
    <property type="match status" value="1"/>
</dbReference>
<dbReference type="ExpressionAtlas" id="A0A2K3NQ72">
    <property type="expression patterns" value="baseline"/>
</dbReference>
<dbReference type="CDD" id="cd06467">
    <property type="entry name" value="p23_NUDC_like"/>
    <property type="match status" value="1"/>
</dbReference>
<dbReference type="SUPFAM" id="SSF53098">
    <property type="entry name" value="Ribonuclease H-like"/>
    <property type="match status" value="1"/>
</dbReference>
<reference evidence="2 3" key="2">
    <citation type="journal article" date="2017" name="Front. Plant Sci.">
        <title>Gene Classification and Mining of Molecular Markers Useful in Red Clover (Trifolium pratense) Breeding.</title>
        <authorList>
            <person name="Istvanek J."/>
            <person name="Dluhosova J."/>
            <person name="Dluhos P."/>
            <person name="Patkova L."/>
            <person name="Nedelnik J."/>
            <person name="Repkova J."/>
        </authorList>
    </citation>
    <scope>NUCLEOTIDE SEQUENCE [LARGE SCALE GENOMIC DNA]</scope>
    <source>
        <strain evidence="3">cv. Tatra</strain>
        <tissue evidence="2">Young leaves</tissue>
    </source>
</reference>
<organism evidence="2 3">
    <name type="scientific">Trifolium pratense</name>
    <name type="common">Red clover</name>
    <dbReference type="NCBI Taxonomy" id="57577"/>
    <lineage>
        <taxon>Eukaryota</taxon>
        <taxon>Viridiplantae</taxon>
        <taxon>Streptophyta</taxon>
        <taxon>Embryophyta</taxon>
        <taxon>Tracheophyta</taxon>
        <taxon>Spermatophyta</taxon>
        <taxon>Magnoliopsida</taxon>
        <taxon>eudicotyledons</taxon>
        <taxon>Gunneridae</taxon>
        <taxon>Pentapetalae</taxon>
        <taxon>rosids</taxon>
        <taxon>fabids</taxon>
        <taxon>Fabales</taxon>
        <taxon>Fabaceae</taxon>
        <taxon>Papilionoideae</taxon>
        <taxon>50 kb inversion clade</taxon>
        <taxon>NPAAA clade</taxon>
        <taxon>Hologalegina</taxon>
        <taxon>IRL clade</taxon>
        <taxon>Trifolieae</taxon>
        <taxon>Trifolium</taxon>
    </lineage>
</organism>
<dbReference type="InterPro" id="IPR037898">
    <property type="entry name" value="NudC_fam"/>
</dbReference>
<evidence type="ECO:0000313" key="2">
    <source>
        <dbReference type="EMBL" id="PNY05181.1"/>
    </source>
</evidence>
<dbReference type="InterPro" id="IPR002156">
    <property type="entry name" value="RNaseH_domain"/>
</dbReference>
<dbReference type="PROSITE" id="PS51203">
    <property type="entry name" value="CS"/>
    <property type="match status" value="1"/>
</dbReference>
<dbReference type="InterPro" id="IPR000182">
    <property type="entry name" value="GNAT_dom"/>
</dbReference>
<proteinExistence type="predicted"/>
<dbReference type="EMBL" id="ASHM01000670">
    <property type="protein sequence ID" value="PNY05181.1"/>
    <property type="molecule type" value="Genomic_DNA"/>
</dbReference>
<dbReference type="FunFam" id="2.60.40.790:FF:000051">
    <property type="entry name" value="nudC domain-containing protein 2"/>
    <property type="match status" value="1"/>
</dbReference>
<dbReference type="GO" id="GO:0006950">
    <property type="term" value="P:response to stress"/>
    <property type="evidence" value="ECO:0007669"/>
    <property type="project" value="UniProtKB-ARBA"/>
</dbReference>
<dbReference type="AlphaFoldDB" id="A0A2K3NQ72"/>
<comment type="caution">
    <text evidence="2">The sequence shown here is derived from an EMBL/GenBank/DDBJ whole genome shotgun (WGS) entry which is preliminary data.</text>
</comment>
<dbReference type="InterPro" id="IPR007052">
    <property type="entry name" value="CS_dom"/>
</dbReference>
<dbReference type="InterPro" id="IPR012337">
    <property type="entry name" value="RNaseH-like_sf"/>
</dbReference>
<dbReference type="GO" id="GO:0003676">
    <property type="term" value="F:nucleic acid binding"/>
    <property type="evidence" value="ECO:0007669"/>
    <property type="project" value="InterPro"/>
</dbReference>
<dbReference type="GO" id="GO:0004523">
    <property type="term" value="F:RNA-DNA hybrid ribonuclease activity"/>
    <property type="evidence" value="ECO:0007669"/>
    <property type="project" value="InterPro"/>
</dbReference>
<dbReference type="Pfam" id="PF13456">
    <property type="entry name" value="RVT_3"/>
    <property type="match status" value="1"/>
</dbReference>
<dbReference type="GO" id="GO:0006457">
    <property type="term" value="P:protein folding"/>
    <property type="evidence" value="ECO:0007669"/>
    <property type="project" value="TreeGrafter"/>
</dbReference>
<protein>
    <submittedName>
        <fullName evidence="2">NudC domain-containing protein 2-like</fullName>
    </submittedName>
</protein>
<dbReference type="SUPFAM" id="SSF55729">
    <property type="entry name" value="Acyl-CoA N-acyltransferases (Nat)"/>
    <property type="match status" value="1"/>
</dbReference>